<organism evidence="7 8">
    <name type="scientific">Pseudooctadecabacter jejudonensis</name>
    <dbReference type="NCBI Taxonomy" id="1391910"/>
    <lineage>
        <taxon>Bacteria</taxon>
        <taxon>Pseudomonadati</taxon>
        <taxon>Pseudomonadota</taxon>
        <taxon>Alphaproteobacteria</taxon>
        <taxon>Rhodobacterales</taxon>
        <taxon>Paracoccaceae</taxon>
        <taxon>Pseudooctadecabacter</taxon>
    </lineage>
</organism>
<feature type="transmembrane region" description="Helical" evidence="5">
    <location>
        <begin position="27"/>
        <end position="49"/>
    </location>
</feature>
<keyword evidence="2 5" id="KW-0812">Transmembrane</keyword>
<dbReference type="OrthoDB" id="582337at2"/>
<keyword evidence="8" id="KW-1185">Reference proteome</keyword>
<accession>A0A1Y5T3R1</accession>
<evidence type="ECO:0000256" key="5">
    <source>
        <dbReference type="SAM" id="Phobius"/>
    </source>
</evidence>
<feature type="domain" description="DUF202" evidence="6">
    <location>
        <begin position="18"/>
        <end position="83"/>
    </location>
</feature>
<keyword evidence="3 5" id="KW-1133">Transmembrane helix</keyword>
<name>A0A1Y5T3R1_9RHOB</name>
<dbReference type="GO" id="GO:0012505">
    <property type="term" value="C:endomembrane system"/>
    <property type="evidence" value="ECO:0007669"/>
    <property type="project" value="UniProtKB-SubCell"/>
</dbReference>
<keyword evidence="4 5" id="KW-0472">Membrane</keyword>
<feature type="transmembrane region" description="Helical" evidence="5">
    <location>
        <begin position="96"/>
        <end position="119"/>
    </location>
</feature>
<evidence type="ECO:0000256" key="4">
    <source>
        <dbReference type="ARBA" id="ARBA00023136"/>
    </source>
</evidence>
<evidence type="ECO:0000256" key="1">
    <source>
        <dbReference type="ARBA" id="ARBA00004127"/>
    </source>
</evidence>
<sequence>MGKSEDLAEDRTDWAEDRTLMANERTFASWTGGGMGAIGLALAFKAVFGDFEPSIVARIVAQIPLIAAIVLFWSARSKACHTIHRLNERTVQGASTATLTVITILMTATAIGAGFILWFV</sequence>
<dbReference type="Pfam" id="PF02656">
    <property type="entry name" value="DUF202"/>
    <property type="match status" value="1"/>
</dbReference>
<reference evidence="7 8" key="1">
    <citation type="submission" date="2017-03" db="EMBL/GenBank/DDBJ databases">
        <authorList>
            <person name="Afonso C.L."/>
            <person name="Miller P.J."/>
            <person name="Scott M.A."/>
            <person name="Spackman E."/>
            <person name="Goraichik I."/>
            <person name="Dimitrov K.M."/>
            <person name="Suarez D.L."/>
            <person name="Swayne D.E."/>
        </authorList>
    </citation>
    <scope>NUCLEOTIDE SEQUENCE [LARGE SCALE GENOMIC DNA]</scope>
    <source>
        <strain evidence="7 8">CECT 8397</strain>
    </source>
</reference>
<dbReference type="AlphaFoldDB" id="A0A1Y5T3R1"/>
<evidence type="ECO:0000259" key="6">
    <source>
        <dbReference type="Pfam" id="PF02656"/>
    </source>
</evidence>
<evidence type="ECO:0000256" key="2">
    <source>
        <dbReference type="ARBA" id="ARBA00022692"/>
    </source>
</evidence>
<dbReference type="InterPro" id="IPR003807">
    <property type="entry name" value="DUF202"/>
</dbReference>
<evidence type="ECO:0000313" key="7">
    <source>
        <dbReference type="EMBL" id="SLN54703.1"/>
    </source>
</evidence>
<dbReference type="EMBL" id="FWFT01000005">
    <property type="protein sequence ID" value="SLN54703.1"/>
    <property type="molecule type" value="Genomic_DNA"/>
</dbReference>
<feature type="transmembrane region" description="Helical" evidence="5">
    <location>
        <begin position="55"/>
        <end position="75"/>
    </location>
</feature>
<protein>
    <recommendedName>
        <fullName evidence="6">DUF202 domain-containing protein</fullName>
    </recommendedName>
</protein>
<gene>
    <name evidence="7" type="ORF">PSJ8397_02863</name>
</gene>
<evidence type="ECO:0000313" key="8">
    <source>
        <dbReference type="Proteomes" id="UP000193623"/>
    </source>
</evidence>
<dbReference type="Proteomes" id="UP000193623">
    <property type="component" value="Unassembled WGS sequence"/>
</dbReference>
<comment type="subcellular location">
    <subcellularLocation>
        <location evidence="1">Endomembrane system</location>
        <topology evidence="1">Multi-pass membrane protein</topology>
    </subcellularLocation>
</comment>
<proteinExistence type="predicted"/>
<evidence type="ECO:0000256" key="3">
    <source>
        <dbReference type="ARBA" id="ARBA00022989"/>
    </source>
</evidence>
<dbReference type="RefSeq" id="WP_085865257.1">
    <property type="nucleotide sequence ID" value="NZ_FWFT01000005.1"/>
</dbReference>